<proteinExistence type="predicted"/>
<reference evidence="2 3" key="1">
    <citation type="submission" date="2020-08" db="EMBL/GenBank/DDBJ databases">
        <authorList>
            <person name="Seo M.-J."/>
        </authorList>
    </citation>
    <scope>NUCLEOTIDE SEQUENCE [LARGE SCALE GENOMIC DNA]</scope>
    <source>
        <strain evidence="2 3">MBLA0160</strain>
    </source>
</reference>
<feature type="compositionally biased region" description="Basic and acidic residues" evidence="1">
    <location>
        <begin position="305"/>
        <end position="314"/>
    </location>
</feature>
<comment type="caution">
    <text evidence="2">The sequence shown here is derived from an EMBL/GenBank/DDBJ whole genome shotgun (WGS) entry which is preliminary data.</text>
</comment>
<dbReference type="EMBL" id="JACKXD010000004">
    <property type="protein sequence ID" value="MBB6647051.1"/>
    <property type="molecule type" value="Genomic_DNA"/>
</dbReference>
<keyword evidence="3" id="KW-1185">Reference proteome</keyword>
<evidence type="ECO:0000256" key="1">
    <source>
        <dbReference type="SAM" id="MobiDB-lite"/>
    </source>
</evidence>
<gene>
    <name evidence="2" type="ORF">H5V44_12275</name>
</gene>
<sequence length="336" mass="37119">MASTDTDSPREFAFELALCSVLEERTGWVIGRQLGAAVEAPGRRIADVAGVVPSPNFDARAEITADAIPLGAVESDVGAGRAVPRRRAVRESPSLRESTVDAAIEAGFFISERHDGREYVRQATRYPSGWFARLIGIENKPDLAEPGPLERQLRVDVELGVFDRVVVATESHVTRAHLNRLPPEAGVWRFDPDAGDRRVVREPTPLSVADPGIEVVAERPLETEIEVVGAEAKSRARRRIAERAYGKGWRTYDFPACARIDPTDDGRPYCAWFDRVVDPRRECGPDCPGHDPGARPDVDADALRDVRTPWRRDPPGVVRRQSGLDRFRTDGSTSSR</sequence>
<dbReference type="RefSeq" id="WP_185193426.1">
    <property type="nucleotide sequence ID" value="NZ_JACKXD010000004.1"/>
</dbReference>
<evidence type="ECO:0000313" key="3">
    <source>
        <dbReference type="Proteomes" id="UP000546257"/>
    </source>
</evidence>
<dbReference type="AlphaFoldDB" id="A0A7J9SP36"/>
<protein>
    <submittedName>
        <fullName evidence="2">Uncharacterized protein</fullName>
    </submittedName>
</protein>
<dbReference type="InterPro" id="IPR043901">
    <property type="entry name" value="DUF5787"/>
</dbReference>
<feature type="region of interest" description="Disordered" evidence="1">
    <location>
        <begin position="305"/>
        <end position="336"/>
    </location>
</feature>
<dbReference type="Pfam" id="PF19100">
    <property type="entry name" value="DUF5787"/>
    <property type="match status" value="1"/>
</dbReference>
<accession>A0A7J9SP36</accession>
<name>A0A7J9SP36_9EURY</name>
<organism evidence="2 3">
    <name type="scientific">Halobellus ruber</name>
    <dbReference type="NCBI Taxonomy" id="2761102"/>
    <lineage>
        <taxon>Archaea</taxon>
        <taxon>Methanobacteriati</taxon>
        <taxon>Methanobacteriota</taxon>
        <taxon>Stenosarchaea group</taxon>
        <taxon>Halobacteria</taxon>
        <taxon>Halobacteriales</taxon>
        <taxon>Haloferacaceae</taxon>
        <taxon>Halobellus</taxon>
    </lineage>
</organism>
<evidence type="ECO:0000313" key="2">
    <source>
        <dbReference type="EMBL" id="MBB6647051.1"/>
    </source>
</evidence>
<dbReference type="Proteomes" id="UP000546257">
    <property type="component" value="Unassembled WGS sequence"/>
</dbReference>